<evidence type="ECO:0000313" key="3">
    <source>
        <dbReference type="EMBL" id="MBP2329123.1"/>
    </source>
</evidence>
<dbReference type="PROSITE" id="PS50231">
    <property type="entry name" value="RICIN_B_LECTIN"/>
    <property type="match status" value="1"/>
</dbReference>
<evidence type="ECO:0000256" key="1">
    <source>
        <dbReference type="SAM" id="SignalP"/>
    </source>
</evidence>
<gene>
    <name evidence="3" type="ORF">JOF56_009508</name>
</gene>
<keyword evidence="1" id="KW-0732">Signal</keyword>
<dbReference type="EMBL" id="JAGINW010000001">
    <property type="protein sequence ID" value="MBP2329123.1"/>
    <property type="molecule type" value="Genomic_DNA"/>
</dbReference>
<feature type="domain" description="Ricin B lectin" evidence="2">
    <location>
        <begin position="43"/>
        <end position="172"/>
    </location>
</feature>
<reference evidence="3 4" key="1">
    <citation type="submission" date="2021-03" db="EMBL/GenBank/DDBJ databases">
        <title>Sequencing the genomes of 1000 actinobacteria strains.</title>
        <authorList>
            <person name="Klenk H.-P."/>
        </authorList>
    </citation>
    <scope>NUCLEOTIDE SEQUENCE [LARGE SCALE GENOMIC DNA]</scope>
    <source>
        <strain evidence="3 4">DSM 46670</strain>
    </source>
</reference>
<protein>
    <recommendedName>
        <fullName evidence="2">Ricin B lectin domain-containing protein</fullName>
    </recommendedName>
</protein>
<feature type="signal peptide" evidence="1">
    <location>
        <begin position="1"/>
        <end position="24"/>
    </location>
</feature>
<sequence>MLARRLFSVVAVVTALLFASNALADAEDTRPPWAKAEGITGISGPWRIQNYNGYCMDIAANRPGTVIGMNDCHSPNYTSQWWYFYSYEGTETFRNYNGYCADIASNASGTVVGITDCHYLYSSQQWVRYSDRTIRNYGGNGKCMDLGSNAKGTPVVIAECRDGYTSQWWYLLAP</sequence>
<evidence type="ECO:0000259" key="2">
    <source>
        <dbReference type="SMART" id="SM00458"/>
    </source>
</evidence>
<name>A0ABS4TYQ2_9PSEU</name>
<feature type="chain" id="PRO_5046778363" description="Ricin B lectin domain-containing protein" evidence="1">
    <location>
        <begin position="25"/>
        <end position="174"/>
    </location>
</feature>
<dbReference type="Pfam" id="PF00652">
    <property type="entry name" value="Ricin_B_lectin"/>
    <property type="match status" value="1"/>
</dbReference>
<accession>A0ABS4TYQ2</accession>
<proteinExistence type="predicted"/>
<dbReference type="CDD" id="cd00161">
    <property type="entry name" value="beta-trefoil_Ricin-like"/>
    <property type="match status" value="1"/>
</dbReference>
<dbReference type="RefSeq" id="WP_209645980.1">
    <property type="nucleotide sequence ID" value="NZ_JAGINW010000001.1"/>
</dbReference>
<dbReference type="Gene3D" id="2.80.10.50">
    <property type="match status" value="1"/>
</dbReference>
<dbReference type="SMART" id="SM00458">
    <property type="entry name" value="RICIN"/>
    <property type="match status" value="1"/>
</dbReference>
<dbReference type="SUPFAM" id="SSF50370">
    <property type="entry name" value="Ricin B-like lectins"/>
    <property type="match status" value="1"/>
</dbReference>
<evidence type="ECO:0000313" key="4">
    <source>
        <dbReference type="Proteomes" id="UP001519332"/>
    </source>
</evidence>
<dbReference type="Proteomes" id="UP001519332">
    <property type="component" value="Unassembled WGS sequence"/>
</dbReference>
<dbReference type="InterPro" id="IPR035992">
    <property type="entry name" value="Ricin_B-like_lectins"/>
</dbReference>
<dbReference type="InterPro" id="IPR000772">
    <property type="entry name" value="Ricin_B_lectin"/>
</dbReference>
<comment type="caution">
    <text evidence="3">The sequence shown here is derived from an EMBL/GenBank/DDBJ whole genome shotgun (WGS) entry which is preliminary data.</text>
</comment>
<keyword evidence="4" id="KW-1185">Reference proteome</keyword>
<organism evidence="3 4">
    <name type="scientific">Kibdelosporangium banguiense</name>
    <dbReference type="NCBI Taxonomy" id="1365924"/>
    <lineage>
        <taxon>Bacteria</taxon>
        <taxon>Bacillati</taxon>
        <taxon>Actinomycetota</taxon>
        <taxon>Actinomycetes</taxon>
        <taxon>Pseudonocardiales</taxon>
        <taxon>Pseudonocardiaceae</taxon>
        <taxon>Kibdelosporangium</taxon>
    </lineage>
</organism>